<sequence>MTSRSRTARRVPHRPNLSLTAYCWQLAESRVCETLHLRRVTLCNSGPNIPRTLLQSSRFVCPASRLESRRFRQDSRGLLDVKIEGLSTPVGVWFYCCHSTSDLNTENTGHNGCHLLKVMLGMLILNMVSQRETRQKRIPLMSFRAERLDRFDKSISFFLSRIDLSSEQCQLKCETCRSV</sequence>
<dbReference type="EMBL" id="JAWDGP010003066">
    <property type="protein sequence ID" value="KAK3777704.1"/>
    <property type="molecule type" value="Genomic_DNA"/>
</dbReference>
<evidence type="ECO:0000313" key="1">
    <source>
        <dbReference type="EMBL" id="KAK3777704.1"/>
    </source>
</evidence>
<reference evidence="1" key="1">
    <citation type="journal article" date="2023" name="G3 (Bethesda)">
        <title>A reference genome for the long-term kleptoplast-retaining sea slug Elysia crispata morphotype clarki.</title>
        <authorList>
            <person name="Eastman K.E."/>
            <person name="Pendleton A.L."/>
            <person name="Shaikh M.A."/>
            <person name="Suttiyut T."/>
            <person name="Ogas R."/>
            <person name="Tomko P."/>
            <person name="Gavelis G."/>
            <person name="Widhalm J.R."/>
            <person name="Wisecaver J.H."/>
        </authorList>
    </citation>
    <scope>NUCLEOTIDE SEQUENCE</scope>
    <source>
        <strain evidence="1">ECLA1</strain>
    </source>
</reference>
<gene>
    <name evidence="1" type="ORF">RRG08_021814</name>
</gene>
<name>A0AAE1DP43_9GAST</name>
<protein>
    <submittedName>
        <fullName evidence="1">Uncharacterized protein</fullName>
    </submittedName>
</protein>
<evidence type="ECO:0000313" key="2">
    <source>
        <dbReference type="Proteomes" id="UP001283361"/>
    </source>
</evidence>
<dbReference type="Proteomes" id="UP001283361">
    <property type="component" value="Unassembled WGS sequence"/>
</dbReference>
<comment type="caution">
    <text evidence="1">The sequence shown here is derived from an EMBL/GenBank/DDBJ whole genome shotgun (WGS) entry which is preliminary data.</text>
</comment>
<organism evidence="1 2">
    <name type="scientific">Elysia crispata</name>
    <name type="common">lettuce slug</name>
    <dbReference type="NCBI Taxonomy" id="231223"/>
    <lineage>
        <taxon>Eukaryota</taxon>
        <taxon>Metazoa</taxon>
        <taxon>Spiralia</taxon>
        <taxon>Lophotrochozoa</taxon>
        <taxon>Mollusca</taxon>
        <taxon>Gastropoda</taxon>
        <taxon>Heterobranchia</taxon>
        <taxon>Euthyneura</taxon>
        <taxon>Panpulmonata</taxon>
        <taxon>Sacoglossa</taxon>
        <taxon>Placobranchoidea</taxon>
        <taxon>Plakobranchidae</taxon>
        <taxon>Elysia</taxon>
    </lineage>
</organism>
<accession>A0AAE1DP43</accession>
<keyword evidence="2" id="KW-1185">Reference proteome</keyword>
<proteinExistence type="predicted"/>
<dbReference type="AlphaFoldDB" id="A0AAE1DP43"/>